<dbReference type="SUPFAM" id="SSF55729">
    <property type="entry name" value="Acyl-CoA N-acyltransferases (Nat)"/>
    <property type="match status" value="1"/>
</dbReference>
<comment type="caution">
    <text evidence="1">The sequence shown here is derived from an EMBL/GenBank/DDBJ whole genome shotgun (WGS) entry which is preliminary data.</text>
</comment>
<dbReference type="Gene3D" id="3.40.630.30">
    <property type="match status" value="1"/>
</dbReference>
<keyword evidence="2" id="KW-1185">Reference proteome</keyword>
<sequence>MIRYQWQTELSDSEAAEVRNLLESAFGYDAEPEFSGIDFADVEHDLAQRDPNRRLLLIRMLARQVRAGEDEEPECLAGVLRMVIDHHGIGDVQLVVAPELRSLGIVTLFVEQAGLDVGVEGGWLGTGARSLRAWAQGNHPAAGRLSDRHLIPRIQRVWKLIRPVEEPVDQSLPLSRVSAVGADGDRAGSLAAFVERAAETAVPCPGLVRDLNHDHNTVLIAEDDGGHVVGALTLNTNPVVSDEFGKCGVVEYLSRDPANDEPALTRALLTSAFTQAAEAGLEGVIVYVDSENAALVNACRLTRFQHDRTDVRFGL</sequence>
<protein>
    <submittedName>
        <fullName evidence="1">N-acetyltransferase</fullName>
    </submittedName>
</protein>
<dbReference type="Proteomes" id="UP001067235">
    <property type="component" value="Unassembled WGS sequence"/>
</dbReference>
<gene>
    <name evidence="1" type="ORF">O4213_00890</name>
</gene>
<reference evidence="1" key="1">
    <citation type="submission" date="2022-12" db="EMBL/GenBank/DDBJ databases">
        <authorList>
            <person name="Krivoruchko A.V."/>
            <person name="Elkin A."/>
        </authorList>
    </citation>
    <scope>NUCLEOTIDE SEQUENCE</scope>
    <source>
        <strain evidence="1">IEGM 1388</strain>
    </source>
</reference>
<dbReference type="RefSeq" id="WP_301568983.1">
    <property type="nucleotide sequence ID" value="NZ_JAPWIE010000001.1"/>
</dbReference>
<dbReference type="InterPro" id="IPR016181">
    <property type="entry name" value="Acyl_CoA_acyltransferase"/>
</dbReference>
<accession>A0ABT4MNE6</accession>
<organism evidence="1 2">
    <name type="scientific">Gordonia rubripertincta</name>
    <name type="common">Rhodococcus corallinus</name>
    <dbReference type="NCBI Taxonomy" id="36822"/>
    <lineage>
        <taxon>Bacteria</taxon>
        <taxon>Bacillati</taxon>
        <taxon>Actinomycetota</taxon>
        <taxon>Actinomycetes</taxon>
        <taxon>Mycobacteriales</taxon>
        <taxon>Gordoniaceae</taxon>
        <taxon>Gordonia</taxon>
    </lineage>
</organism>
<proteinExistence type="predicted"/>
<dbReference type="EMBL" id="JAPWIE010000001">
    <property type="protein sequence ID" value="MCZ4548518.1"/>
    <property type="molecule type" value="Genomic_DNA"/>
</dbReference>
<evidence type="ECO:0000313" key="2">
    <source>
        <dbReference type="Proteomes" id="UP001067235"/>
    </source>
</evidence>
<name>A0ABT4MNE6_GORRU</name>
<evidence type="ECO:0000313" key="1">
    <source>
        <dbReference type="EMBL" id="MCZ4548518.1"/>
    </source>
</evidence>